<comment type="caution">
    <text evidence="2">The sequence shown here is derived from an EMBL/GenBank/DDBJ whole genome shotgun (WGS) entry which is preliminary data.</text>
</comment>
<gene>
    <name evidence="2" type="ORF">PFISCL1PPCAC_12792</name>
</gene>
<dbReference type="AlphaFoldDB" id="A0AAV5VPH9"/>
<accession>A0AAV5VPH9</accession>
<dbReference type="GO" id="GO:0016491">
    <property type="term" value="F:oxidoreductase activity"/>
    <property type="evidence" value="ECO:0007669"/>
    <property type="project" value="UniProtKB-KW"/>
</dbReference>
<dbReference type="Proteomes" id="UP001432322">
    <property type="component" value="Unassembled WGS sequence"/>
</dbReference>
<dbReference type="SUPFAM" id="SSF51735">
    <property type="entry name" value="NAD(P)-binding Rossmann-fold domains"/>
    <property type="match status" value="1"/>
</dbReference>
<proteinExistence type="predicted"/>
<name>A0AAV5VPH9_9BILA</name>
<dbReference type="PANTHER" id="PTHR43157">
    <property type="entry name" value="PHOSPHATIDYLINOSITOL-GLYCAN BIOSYNTHESIS CLASS F PROTEIN-RELATED"/>
    <property type="match status" value="1"/>
</dbReference>
<keyword evidence="1" id="KW-0560">Oxidoreductase</keyword>
<dbReference type="PANTHER" id="PTHR43157:SF31">
    <property type="entry name" value="PHOSPHATIDYLINOSITOL-GLYCAN BIOSYNTHESIS CLASS F PROTEIN"/>
    <property type="match status" value="1"/>
</dbReference>
<dbReference type="Pfam" id="PF00106">
    <property type="entry name" value="adh_short"/>
    <property type="match status" value="1"/>
</dbReference>
<dbReference type="InterPro" id="IPR036291">
    <property type="entry name" value="NAD(P)-bd_dom_sf"/>
</dbReference>
<feature type="non-terminal residue" evidence="2">
    <location>
        <position position="1"/>
    </location>
</feature>
<protein>
    <recommendedName>
        <fullName evidence="4">Dehydrogenase</fullName>
    </recommendedName>
</protein>
<dbReference type="Gene3D" id="3.40.50.720">
    <property type="entry name" value="NAD(P)-binding Rossmann-like Domain"/>
    <property type="match status" value="1"/>
</dbReference>
<evidence type="ECO:0000256" key="1">
    <source>
        <dbReference type="ARBA" id="ARBA00023002"/>
    </source>
</evidence>
<sequence>RRYFKGGQFRESVSAAGKIAIVTGANTGIGLETAKELNLRGAKVYMLCRTESRAHGAMSDLVKAGCDSARLIYIHCDMTSKKSVRNCSEELAKRESRIDILVNNAGMWAGGYEKTGDGHELSNSRGSRIISAPSSSLKCSFLSLKTQSAAGLSTCPALRISTVLPSTFLASMPRRASHQPMSPTTSPNWRT</sequence>
<evidence type="ECO:0008006" key="4">
    <source>
        <dbReference type="Google" id="ProtNLM"/>
    </source>
</evidence>
<keyword evidence="3" id="KW-1185">Reference proteome</keyword>
<reference evidence="2" key="1">
    <citation type="submission" date="2023-10" db="EMBL/GenBank/DDBJ databases">
        <title>Genome assembly of Pristionchus species.</title>
        <authorList>
            <person name="Yoshida K."/>
            <person name="Sommer R.J."/>
        </authorList>
    </citation>
    <scope>NUCLEOTIDE SEQUENCE</scope>
    <source>
        <strain evidence="2">RS5133</strain>
    </source>
</reference>
<organism evidence="2 3">
    <name type="scientific">Pristionchus fissidentatus</name>
    <dbReference type="NCBI Taxonomy" id="1538716"/>
    <lineage>
        <taxon>Eukaryota</taxon>
        <taxon>Metazoa</taxon>
        <taxon>Ecdysozoa</taxon>
        <taxon>Nematoda</taxon>
        <taxon>Chromadorea</taxon>
        <taxon>Rhabditida</taxon>
        <taxon>Rhabditina</taxon>
        <taxon>Diplogasteromorpha</taxon>
        <taxon>Diplogasteroidea</taxon>
        <taxon>Neodiplogasteridae</taxon>
        <taxon>Pristionchus</taxon>
    </lineage>
</organism>
<dbReference type="InterPro" id="IPR002347">
    <property type="entry name" value="SDR_fam"/>
</dbReference>
<dbReference type="PRINTS" id="PR00081">
    <property type="entry name" value="GDHRDH"/>
</dbReference>
<evidence type="ECO:0000313" key="2">
    <source>
        <dbReference type="EMBL" id="GMT21496.1"/>
    </source>
</evidence>
<dbReference type="EMBL" id="BTSY01000004">
    <property type="protein sequence ID" value="GMT21496.1"/>
    <property type="molecule type" value="Genomic_DNA"/>
</dbReference>
<evidence type="ECO:0000313" key="3">
    <source>
        <dbReference type="Proteomes" id="UP001432322"/>
    </source>
</evidence>